<dbReference type="InterPro" id="IPR002654">
    <property type="entry name" value="Glyco_trans_25"/>
</dbReference>
<accession>A0A6C0JIW8</accession>
<reference evidence="2" key="1">
    <citation type="journal article" date="2020" name="Nature">
        <title>Giant virus diversity and host interactions through global metagenomics.</title>
        <authorList>
            <person name="Schulz F."/>
            <person name="Roux S."/>
            <person name="Paez-Espino D."/>
            <person name="Jungbluth S."/>
            <person name="Walsh D.A."/>
            <person name="Denef V.J."/>
            <person name="McMahon K.D."/>
            <person name="Konstantinidis K.T."/>
            <person name="Eloe-Fadrosh E.A."/>
            <person name="Kyrpides N.C."/>
            <person name="Woyke T."/>
        </authorList>
    </citation>
    <scope>NUCLEOTIDE SEQUENCE</scope>
    <source>
        <strain evidence="2">GVMAG-M-3300027736-24</strain>
    </source>
</reference>
<evidence type="ECO:0000313" key="2">
    <source>
        <dbReference type="EMBL" id="QHU05509.1"/>
    </source>
</evidence>
<evidence type="ECO:0000259" key="1">
    <source>
        <dbReference type="Pfam" id="PF01755"/>
    </source>
</evidence>
<protein>
    <recommendedName>
        <fullName evidence="1">Glycosyl transferase family 25 domain-containing protein</fullName>
    </recommendedName>
</protein>
<feature type="domain" description="Glycosyl transferase family 25" evidence="1">
    <location>
        <begin position="34"/>
        <end position="212"/>
    </location>
</feature>
<name>A0A6C0JIW8_9ZZZZ</name>
<dbReference type="AlphaFoldDB" id="A0A6C0JIW8"/>
<dbReference type="Pfam" id="PF01755">
    <property type="entry name" value="Glyco_transf_25"/>
    <property type="match status" value="1"/>
</dbReference>
<organism evidence="2">
    <name type="scientific">viral metagenome</name>
    <dbReference type="NCBI Taxonomy" id="1070528"/>
    <lineage>
        <taxon>unclassified sequences</taxon>
        <taxon>metagenomes</taxon>
        <taxon>organismal metagenomes</taxon>
    </lineage>
</organism>
<dbReference type="EMBL" id="MN740417">
    <property type="protein sequence ID" value="QHU05509.1"/>
    <property type="molecule type" value="Genomic_DNA"/>
</dbReference>
<proteinExistence type="predicted"/>
<sequence length="256" mass="30003">MYIYITIIIISIIISYLFIFKNKNEFFSNDNIFKCYVISLKQENRLKNIEKQQKKVDSQIVIFDAVNGDTIDVNTFNEPPIIISKDYYDNSKRKKRQLGCYLSHFKIYTKIKNDANNGYTIIFEDDFDVRVDKLLEKCNTTIDTLNSKDMDFDIIYLGNHDYQSNHGELVVKDIYKVGNNEFLYGTQGYIVNNKNIDKIIDKTKNITITIDDKIQQLANDKQLNVFSTFPYYVGAGEEPTIIAEPFKEYFTNYSFI</sequence>